<protein>
    <submittedName>
        <fullName evidence="2">Uncharacterized protein</fullName>
    </submittedName>
</protein>
<accession>A0ABP9R7U5</accession>
<dbReference type="Proteomes" id="UP001428817">
    <property type="component" value="Unassembled WGS sequence"/>
</dbReference>
<evidence type="ECO:0000313" key="3">
    <source>
        <dbReference type="Proteomes" id="UP001428817"/>
    </source>
</evidence>
<dbReference type="EMBL" id="BAABJP010000051">
    <property type="protein sequence ID" value="GAA5172604.1"/>
    <property type="molecule type" value="Genomic_DNA"/>
</dbReference>
<feature type="region of interest" description="Disordered" evidence="1">
    <location>
        <begin position="99"/>
        <end position="170"/>
    </location>
</feature>
<proteinExistence type="predicted"/>
<keyword evidence="3" id="KW-1185">Reference proteome</keyword>
<gene>
    <name evidence="2" type="ORF">GCM10023321_72720</name>
</gene>
<evidence type="ECO:0000313" key="2">
    <source>
        <dbReference type="EMBL" id="GAA5172604.1"/>
    </source>
</evidence>
<feature type="compositionally biased region" description="Acidic residues" evidence="1">
    <location>
        <begin position="99"/>
        <end position="118"/>
    </location>
</feature>
<organism evidence="2 3">
    <name type="scientific">Pseudonocardia eucalypti</name>
    <dbReference type="NCBI Taxonomy" id="648755"/>
    <lineage>
        <taxon>Bacteria</taxon>
        <taxon>Bacillati</taxon>
        <taxon>Actinomycetota</taxon>
        <taxon>Actinomycetes</taxon>
        <taxon>Pseudonocardiales</taxon>
        <taxon>Pseudonocardiaceae</taxon>
        <taxon>Pseudonocardia</taxon>
    </lineage>
</organism>
<feature type="compositionally biased region" description="Basic and acidic residues" evidence="1">
    <location>
        <begin position="138"/>
        <end position="149"/>
    </location>
</feature>
<sequence>MAHSDPARSLAPVWRCWMAAGAGLGVSLLAPVAGVAAPAWAGVPGAAPSLAGGLPPRSAGGMDCTSGADDDDDDEDLVEALTRAEPGDLVCVPLDYDETREDESDEADEHFQDTDEEDPAGHAGSRHRPRGQGAADQPAHHDHEQDQYRGRHHLGGNSDHMAMGEPGQRAMTSGERQYRSGCRHGYIAEDCERFSTRGLLRLGINPNS</sequence>
<name>A0ABP9R7U5_9PSEU</name>
<reference evidence="3" key="1">
    <citation type="journal article" date="2019" name="Int. J. Syst. Evol. Microbiol.">
        <title>The Global Catalogue of Microorganisms (GCM) 10K type strain sequencing project: providing services to taxonomists for standard genome sequencing and annotation.</title>
        <authorList>
            <consortium name="The Broad Institute Genomics Platform"/>
            <consortium name="The Broad Institute Genome Sequencing Center for Infectious Disease"/>
            <person name="Wu L."/>
            <person name="Ma J."/>
        </authorList>
    </citation>
    <scope>NUCLEOTIDE SEQUENCE [LARGE SCALE GENOMIC DNA]</scope>
    <source>
        <strain evidence="3">JCM 18303</strain>
    </source>
</reference>
<evidence type="ECO:0000256" key="1">
    <source>
        <dbReference type="SAM" id="MobiDB-lite"/>
    </source>
</evidence>
<comment type="caution">
    <text evidence="2">The sequence shown here is derived from an EMBL/GenBank/DDBJ whole genome shotgun (WGS) entry which is preliminary data.</text>
</comment>